<reference evidence="2 3" key="1">
    <citation type="submission" date="2018-03" db="EMBL/GenBank/DDBJ databases">
        <title>Alkalicoccus saliphilus sp. nov., isolated from a mineral pool.</title>
        <authorList>
            <person name="Zhao B."/>
        </authorList>
    </citation>
    <scope>NUCLEOTIDE SEQUENCE [LARGE SCALE GENOMIC DNA]</scope>
    <source>
        <strain evidence="2 3">6AG</strain>
    </source>
</reference>
<name>A0A2T4U3J6_9BACI</name>
<evidence type="ECO:0000313" key="2">
    <source>
        <dbReference type="EMBL" id="PTL37974.1"/>
    </source>
</evidence>
<sequence length="256" mass="28363">MTNHKPDLQLDHTVHYVNDLEQPKALFQKHGITVFHGGSHKLWGTHNALAYFGLTYLEFISVESRDVAENPPEPNLIAQSALTYLPENEALTRIAIRTENLDATAESLRESGLDVSPIKEGKRTDSEGKLIEWRMLTIDGGFQGLLYPFFIEWKDAGPDRLAALQKKGLTTHPAGEIALQKAVFEAANPEESVDHWHDLFGIEKISPVELKLGGKKLLFQKGSAGTLIELHFHTDNPDLAGTVITLGSGRYVFTDG</sequence>
<dbReference type="InterPro" id="IPR029068">
    <property type="entry name" value="Glyas_Bleomycin-R_OHBP_Dase"/>
</dbReference>
<proteinExistence type="predicted"/>
<dbReference type="Pfam" id="PF13468">
    <property type="entry name" value="Glyoxalase_3"/>
    <property type="match status" value="1"/>
</dbReference>
<comment type="caution">
    <text evidence="2">The sequence shown here is derived from an EMBL/GenBank/DDBJ whole genome shotgun (WGS) entry which is preliminary data.</text>
</comment>
<keyword evidence="3" id="KW-1185">Reference proteome</keyword>
<protein>
    <submittedName>
        <fullName evidence="2">VOC family protein</fullName>
    </submittedName>
</protein>
<evidence type="ECO:0000313" key="3">
    <source>
        <dbReference type="Proteomes" id="UP000240509"/>
    </source>
</evidence>
<dbReference type="RefSeq" id="WP_107585792.1">
    <property type="nucleotide sequence ID" value="NZ_PZJJ01000027.1"/>
</dbReference>
<dbReference type="Gene3D" id="3.10.180.10">
    <property type="entry name" value="2,3-Dihydroxybiphenyl 1,2-Dioxygenase, domain 1"/>
    <property type="match status" value="1"/>
</dbReference>
<dbReference type="SUPFAM" id="SSF54593">
    <property type="entry name" value="Glyoxalase/Bleomycin resistance protein/Dihydroxybiphenyl dioxygenase"/>
    <property type="match status" value="1"/>
</dbReference>
<dbReference type="InterPro" id="IPR025870">
    <property type="entry name" value="Glyoxalase-like_dom"/>
</dbReference>
<gene>
    <name evidence="2" type="ORF">C6Y45_13660</name>
</gene>
<organism evidence="2 3">
    <name type="scientific">Alkalicoccus saliphilus</name>
    <dbReference type="NCBI Taxonomy" id="200989"/>
    <lineage>
        <taxon>Bacteria</taxon>
        <taxon>Bacillati</taxon>
        <taxon>Bacillota</taxon>
        <taxon>Bacilli</taxon>
        <taxon>Bacillales</taxon>
        <taxon>Bacillaceae</taxon>
        <taxon>Alkalicoccus</taxon>
    </lineage>
</organism>
<feature type="domain" description="Glyoxalase-like" evidence="1">
    <location>
        <begin position="10"/>
        <end position="199"/>
    </location>
</feature>
<evidence type="ECO:0000259" key="1">
    <source>
        <dbReference type="Pfam" id="PF13468"/>
    </source>
</evidence>
<dbReference type="EMBL" id="PZJJ01000027">
    <property type="protein sequence ID" value="PTL37974.1"/>
    <property type="molecule type" value="Genomic_DNA"/>
</dbReference>
<accession>A0A2T4U3J6</accession>
<dbReference type="AlphaFoldDB" id="A0A2T4U3J6"/>
<dbReference type="PANTHER" id="PTHR40265">
    <property type="entry name" value="BLL2707 PROTEIN"/>
    <property type="match status" value="1"/>
</dbReference>
<dbReference type="PANTHER" id="PTHR40265:SF1">
    <property type="entry name" value="GLYOXALASE-LIKE DOMAIN-CONTAINING PROTEIN"/>
    <property type="match status" value="1"/>
</dbReference>
<dbReference type="OrthoDB" id="9111355at2"/>
<dbReference type="Proteomes" id="UP000240509">
    <property type="component" value="Unassembled WGS sequence"/>
</dbReference>